<evidence type="ECO:0000256" key="1">
    <source>
        <dbReference type="ARBA" id="ARBA00010746"/>
    </source>
</evidence>
<proteinExistence type="inferred from homology"/>
<evidence type="ECO:0000256" key="4">
    <source>
        <dbReference type="RuleBase" id="RU363099"/>
    </source>
</evidence>
<dbReference type="InterPro" id="IPR044859">
    <property type="entry name" value="Allene_oxi_cyc_Dirigent"/>
</dbReference>
<reference evidence="6" key="1">
    <citation type="submission" date="2013-01" db="EMBL/GenBank/DDBJ databases">
        <title>Draft Genome Sequence of a Mulberry Tree, Morus notabilis C.K. Schneid.</title>
        <authorList>
            <person name="He N."/>
            <person name="Zhao S."/>
        </authorList>
    </citation>
    <scope>NUCLEOTIDE SEQUENCE</scope>
</reference>
<dbReference type="eggNOG" id="ENOG502QRR3">
    <property type="taxonomic scope" value="Eukaryota"/>
</dbReference>
<keyword evidence="4" id="KW-0052">Apoplast</keyword>
<dbReference type="AlphaFoldDB" id="W9QQM0"/>
<keyword evidence="3 4" id="KW-0964">Secreted</keyword>
<comment type="subunit">
    <text evidence="2 4">Homodimer.</text>
</comment>
<evidence type="ECO:0000256" key="3">
    <source>
        <dbReference type="ARBA" id="ARBA00022525"/>
    </source>
</evidence>
<dbReference type="EMBL" id="KE343663">
    <property type="protein sequence ID" value="EXB37873.1"/>
    <property type="molecule type" value="Genomic_DNA"/>
</dbReference>
<sequence>MEIVSLGVGPETRTGHYGGELRLSDATPLHQYYSPIKPKMAQIVATKMASDRFLMATLFVLALVISSSEAATKSRFRKLKETNLVFYMHDYATGRNATVLNIAGPANHFDILKFGTMVAIDDKLTEAYDWDSPQVGRARGVYANSAVEGNDLYLSMSLVFTNREYNGSTLQIQGSDRFFIKYRELSVMSGTGKFRMARGFAILETMLLDLPTLNAILRCNVTVFHN</sequence>
<dbReference type="STRING" id="981085.W9QQM0"/>
<comment type="similarity">
    <text evidence="1 4">Belongs to the plant dirigent protein family.</text>
</comment>
<dbReference type="PANTHER" id="PTHR21495">
    <property type="entry name" value="NUCLEOPORIN-RELATED"/>
    <property type="match status" value="1"/>
</dbReference>
<dbReference type="GO" id="GO:0009699">
    <property type="term" value="P:phenylpropanoid biosynthetic process"/>
    <property type="evidence" value="ECO:0007669"/>
    <property type="project" value="UniProtKB-ARBA"/>
</dbReference>
<comment type="subcellular location">
    <subcellularLocation>
        <location evidence="4">Secreted</location>
        <location evidence="4">Extracellular space</location>
        <location evidence="4">Apoplast</location>
    </subcellularLocation>
</comment>
<evidence type="ECO:0000256" key="2">
    <source>
        <dbReference type="ARBA" id="ARBA00011738"/>
    </source>
</evidence>
<gene>
    <name evidence="5" type="ORF">L484_011934</name>
</gene>
<dbReference type="GO" id="GO:0048046">
    <property type="term" value="C:apoplast"/>
    <property type="evidence" value="ECO:0007669"/>
    <property type="project" value="UniProtKB-SubCell"/>
</dbReference>
<dbReference type="Pfam" id="PF03018">
    <property type="entry name" value="Dirigent"/>
    <property type="match status" value="1"/>
</dbReference>
<keyword evidence="6" id="KW-1185">Reference proteome</keyword>
<protein>
    <recommendedName>
        <fullName evidence="4">Dirigent protein</fullName>
    </recommendedName>
</protein>
<evidence type="ECO:0000313" key="5">
    <source>
        <dbReference type="EMBL" id="EXB37873.1"/>
    </source>
</evidence>
<organism evidence="5 6">
    <name type="scientific">Morus notabilis</name>
    <dbReference type="NCBI Taxonomy" id="981085"/>
    <lineage>
        <taxon>Eukaryota</taxon>
        <taxon>Viridiplantae</taxon>
        <taxon>Streptophyta</taxon>
        <taxon>Embryophyta</taxon>
        <taxon>Tracheophyta</taxon>
        <taxon>Spermatophyta</taxon>
        <taxon>Magnoliopsida</taxon>
        <taxon>eudicotyledons</taxon>
        <taxon>Gunneridae</taxon>
        <taxon>Pentapetalae</taxon>
        <taxon>rosids</taxon>
        <taxon>fabids</taxon>
        <taxon>Rosales</taxon>
        <taxon>Moraceae</taxon>
        <taxon>Moreae</taxon>
        <taxon>Morus</taxon>
    </lineage>
</organism>
<dbReference type="Gene3D" id="2.40.480.10">
    <property type="entry name" value="Allene oxide cyclase-like"/>
    <property type="match status" value="1"/>
</dbReference>
<dbReference type="Proteomes" id="UP000030645">
    <property type="component" value="Unassembled WGS sequence"/>
</dbReference>
<dbReference type="InterPro" id="IPR004265">
    <property type="entry name" value="Dirigent"/>
</dbReference>
<accession>W9QQM0</accession>
<comment type="function">
    <text evidence="4">Dirigent proteins impart stereoselectivity on the phenoxy radical-coupling reaction, yielding optically active lignans from two molecules of coniferyl alcohol in the biosynthesis of lignans, flavonolignans, and alkaloids and thus plays a central role in plant secondary metabolism.</text>
</comment>
<name>W9QQM0_9ROSA</name>
<evidence type="ECO:0000313" key="6">
    <source>
        <dbReference type="Proteomes" id="UP000030645"/>
    </source>
</evidence>